<organism evidence="10 11">
    <name type="scientific">Dyadobacter psychrophilus</name>
    <dbReference type="NCBI Taxonomy" id="651661"/>
    <lineage>
        <taxon>Bacteria</taxon>
        <taxon>Pseudomonadati</taxon>
        <taxon>Bacteroidota</taxon>
        <taxon>Cytophagia</taxon>
        <taxon>Cytophagales</taxon>
        <taxon>Spirosomataceae</taxon>
        <taxon>Dyadobacter</taxon>
    </lineage>
</organism>
<accession>A0A1T5BQW5</accession>
<evidence type="ECO:0000256" key="1">
    <source>
        <dbReference type="ARBA" id="ARBA00004651"/>
    </source>
</evidence>
<feature type="transmembrane region" description="Helical" evidence="7">
    <location>
        <begin position="20"/>
        <end position="39"/>
    </location>
</feature>
<dbReference type="Pfam" id="PF02687">
    <property type="entry name" value="FtsX"/>
    <property type="match status" value="1"/>
</dbReference>
<dbReference type="EMBL" id="FUZA01000001">
    <property type="protein sequence ID" value="SKB49607.1"/>
    <property type="molecule type" value="Genomic_DNA"/>
</dbReference>
<dbReference type="OrthoDB" id="8769057at2"/>
<comment type="similarity">
    <text evidence="6">Belongs to the ABC-4 integral membrane protein family.</text>
</comment>
<dbReference type="PANTHER" id="PTHR30572:SF4">
    <property type="entry name" value="ABC TRANSPORTER PERMEASE YTRF"/>
    <property type="match status" value="1"/>
</dbReference>
<dbReference type="AlphaFoldDB" id="A0A1T5BQW5"/>
<feature type="transmembrane region" description="Helical" evidence="7">
    <location>
        <begin position="311"/>
        <end position="337"/>
    </location>
</feature>
<evidence type="ECO:0000259" key="8">
    <source>
        <dbReference type="Pfam" id="PF02687"/>
    </source>
</evidence>
<dbReference type="Pfam" id="PF12704">
    <property type="entry name" value="MacB_PCD"/>
    <property type="match status" value="1"/>
</dbReference>
<protein>
    <submittedName>
        <fullName evidence="10">Putative ABC transport system permease protein</fullName>
    </submittedName>
</protein>
<name>A0A1T5BQW5_9BACT</name>
<evidence type="ECO:0000256" key="2">
    <source>
        <dbReference type="ARBA" id="ARBA00022475"/>
    </source>
</evidence>
<keyword evidence="4 7" id="KW-1133">Transmembrane helix</keyword>
<feature type="domain" description="ABC3 transporter permease C-terminal" evidence="8">
    <location>
        <begin position="270"/>
        <end position="381"/>
    </location>
</feature>
<feature type="domain" description="MacB-like periplasmic core" evidence="9">
    <location>
        <begin position="79"/>
        <end position="230"/>
    </location>
</feature>
<sequence>MLQHLFKLIWNKKGTHSLLIIEILASFLVLFGVLSLIVFNVRNFLQPIGFEYEQVWNLDLASNQDTVDVSRKLTNVMQRIRSYKEVETASRMSSNAPFSANQVSSSITYNKVSVGADFYATDQDFNKVLDLPLLKGRWYREGDRVAKFIPIVINKKTEEKLFLNETSLNKIIKVDDKRSYKVVGVVESFKAKGEFMSDSPALFEMIAKDDSWNSNVLIKTKRGTDANFEAQLVKDMAVMLPGWGIEVSYLKESRHNRHNLTLVPVIIFLIVSAFLLTNVALGLFGILNLNISRRKNEIGLRRAMGATEGKVIIQFLGEIWVIATFSLIIGLLFAIQFPLMNVFDLDSEIYITSIFASIAVIYMIVTLCAWLPSKQASRIHPALALHEE</sequence>
<reference evidence="11" key="1">
    <citation type="submission" date="2017-02" db="EMBL/GenBank/DDBJ databases">
        <authorList>
            <person name="Varghese N."/>
            <person name="Submissions S."/>
        </authorList>
    </citation>
    <scope>NUCLEOTIDE SEQUENCE [LARGE SCALE GENOMIC DNA]</scope>
    <source>
        <strain evidence="11">DSM 22270</strain>
    </source>
</reference>
<keyword evidence="3 7" id="KW-0812">Transmembrane</keyword>
<keyword evidence="11" id="KW-1185">Reference proteome</keyword>
<evidence type="ECO:0000256" key="6">
    <source>
        <dbReference type="ARBA" id="ARBA00038076"/>
    </source>
</evidence>
<dbReference type="PANTHER" id="PTHR30572">
    <property type="entry name" value="MEMBRANE COMPONENT OF TRANSPORTER-RELATED"/>
    <property type="match status" value="1"/>
</dbReference>
<dbReference type="Proteomes" id="UP000190897">
    <property type="component" value="Unassembled WGS sequence"/>
</dbReference>
<evidence type="ECO:0000256" key="5">
    <source>
        <dbReference type="ARBA" id="ARBA00023136"/>
    </source>
</evidence>
<feature type="transmembrane region" description="Helical" evidence="7">
    <location>
        <begin position="262"/>
        <end position="290"/>
    </location>
</feature>
<gene>
    <name evidence="10" type="ORF">SAMN05660293_00541</name>
</gene>
<evidence type="ECO:0000313" key="11">
    <source>
        <dbReference type="Proteomes" id="UP000190897"/>
    </source>
</evidence>
<dbReference type="InterPro" id="IPR025857">
    <property type="entry name" value="MacB_PCD"/>
</dbReference>
<dbReference type="RefSeq" id="WP_082213115.1">
    <property type="nucleotide sequence ID" value="NZ_FUZA01000001.1"/>
</dbReference>
<keyword evidence="5 7" id="KW-0472">Membrane</keyword>
<evidence type="ECO:0000256" key="3">
    <source>
        <dbReference type="ARBA" id="ARBA00022692"/>
    </source>
</evidence>
<feature type="transmembrane region" description="Helical" evidence="7">
    <location>
        <begin position="349"/>
        <end position="371"/>
    </location>
</feature>
<dbReference type="STRING" id="651661.SAMN05660293_00541"/>
<dbReference type="InterPro" id="IPR050250">
    <property type="entry name" value="Macrolide_Exporter_MacB"/>
</dbReference>
<comment type="subcellular location">
    <subcellularLocation>
        <location evidence="1">Cell membrane</location>
        <topology evidence="1">Multi-pass membrane protein</topology>
    </subcellularLocation>
</comment>
<dbReference type="GO" id="GO:0005886">
    <property type="term" value="C:plasma membrane"/>
    <property type="evidence" value="ECO:0007669"/>
    <property type="project" value="UniProtKB-SubCell"/>
</dbReference>
<proteinExistence type="inferred from homology"/>
<keyword evidence="2" id="KW-1003">Cell membrane</keyword>
<evidence type="ECO:0000313" key="10">
    <source>
        <dbReference type="EMBL" id="SKB49607.1"/>
    </source>
</evidence>
<evidence type="ECO:0000256" key="7">
    <source>
        <dbReference type="SAM" id="Phobius"/>
    </source>
</evidence>
<evidence type="ECO:0000259" key="9">
    <source>
        <dbReference type="Pfam" id="PF12704"/>
    </source>
</evidence>
<evidence type="ECO:0000256" key="4">
    <source>
        <dbReference type="ARBA" id="ARBA00022989"/>
    </source>
</evidence>
<dbReference type="InterPro" id="IPR003838">
    <property type="entry name" value="ABC3_permease_C"/>
</dbReference>
<dbReference type="GO" id="GO:0022857">
    <property type="term" value="F:transmembrane transporter activity"/>
    <property type="evidence" value="ECO:0007669"/>
    <property type="project" value="TreeGrafter"/>
</dbReference>